<dbReference type="AlphaFoldDB" id="A0AAE0SJM1"/>
<name>A0AAE0SJM1_9BIVA</name>
<proteinExistence type="predicted"/>
<gene>
    <name evidence="1" type="ORF">CHS0354_036812</name>
</gene>
<dbReference type="Proteomes" id="UP001195483">
    <property type="component" value="Unassembled WGS sequence"/>
</dbReference>
<reference evidence="1" key="3">
    <citation type="submission" date="2023-05" db="EMBL/GenBank/DDBJ databases">
        <authorList>
            <person name="Smith C.H."/>
        </authorList>
    </citation>
    <scope>NUCLEOTIDE SEQUENCE</scope>
    <source>
        <strain evidence="1">CHS0354</strain>
        <tissue evidence="1">Mantle</tissue>
    </source>
</reference>
<organism evidence="1 2">
    <name type="scientific">Potamilus streckersoni</name>
    <dbReference type="NCBI Taxonomy" id="2493646"/>
    <lineage>
        <taxon>Eukaryota</taxon>
        <taxon>Metazoa</taxon>
        <taxon>Spiralia</taxon>
        <taxon>Lophotrochozoa</taxon>
        <taxon>Mollusca</taxon>
        <taxon>Bivalvia</taxon>
        <taxon>Autobranchia</taxon>
        <taxon>Heteroconchia</taxon>
        <taxon>Palaeoheterodonta</taxon>
        <taxon>Unionida</taxon>
        <taxon>Unionoidea</taxon>
        <taxon>Unionidae</taxon>
        <taxon>Ambleminae</taxon>
        <taxon>Lampsilini</taxon>
        <taxon>Potamilus</taxon>
    </lineage>
</organism>
<evidence type="ECO:0000313" key="1">
    <source>
        <dbReference type="EMBL" id="KAK3592953.1"/>
    </source>
</evidence>
<reference evidence="1" key="2">
    <citation type="journal article" date="2021" name="Genome Biol. Evol.">
        <title>Developing a high-quality reference genome for a parasitic bivalve with doubly uniparental inheritance (Bivalvia: Unionida).</title>
        <authorList>
            <person name="Smith C.H."/>
        </authorList>
    </citation>
    <scope>NUCLEOTIDE SEQUENCE</scope>
    <source>
        <strain evidence="1">CHS0354</strain>
        <tissue evidence="1">Mantle</tissue>
    </source>
</reference>
<reference evidence="1" key="1">
    <citation type="journal article" date="2021" name="Genome Biol. Evol.">
        <title>A High-Quality Reference Genome for a Parasitic Bivalve with Doubly Uniparental Inheritance (Bivalvia: Unionida).</title>
        <authorList>
            <person name="Smith C.H."/>
        </authorList>
    </citation>
    <scope>NUCLEOTIDE SEQUENCE</scope>
    <source>
        <strain evidence="1">CHS0354</strain>
    </source>
</reference>
<sequence>MLKTHWSYQLYNAGLFSSALNLRGPLLRFSKIRNPYSHHHMLLRGIALSNEQFSVTTENNLIHFLMRDRKRERNLCKMFMSKCVWKNRLRFDFILKIKFFM</sequence>
<keyword evidence="2" id="KW-1185">Reference proteome</keyword>
<protein>
    <submittedName>
        <fullName evidence="1">Uncharacterized protein</fullName>
    </submittedName>
</protein>
<accession>A0AAE0SJM1</accession>
<evidence type="ECO:0000313" key="2">
    <source>
        <dbReference type="Proteomes" id="UP001195483"/>
    </source>
</evidence>
<comment type="caution">
    <text evidence="1">The sequence shown here is derived from an EMBL/GenBank/DDBJ whole genome shotgun (WGS) entry which is preliminary data.</text>
</comment>
<dbReference type="EMBL" id="JAEAOA010002156">
    <property type="protein sequence ID" value="KAK3592953.1"/>
    <property type="molecule type" value="Genomic_DNA"/>
</dbReference>